<proteinExistence type="inferred from homology"/>
<comment type="subcellular location">
    <subcellularLocation>
        <location evidence="1">Cell membrane</location>
        <topology evidence="1">Multi-pass membrane protein</topology>
    </subcellularLocation>
</comment>
<evidence type="ECO:0000256" key="6">
    <source>
        <dbReference type="ARBA" id="ARBA00023136"/>
    </source>
</evidence>
<evidence type="ECO:0000256" key="1">
    <source>
        <dbReference type="ARBA" id="ARBA00004651"/>
    </source>
</evidence>
<keyword evidence="6 7" id="KW-0472">Membrane</keyword>
<evidence type="ECO:0000256" key="4">
    <source>
        <dbReference type="ARBA" id="ARBA00022692"/>
    </source>
</evidence>
<reference evidence="8 9" key="1">
    <citation type="journal article" date="2010" name="Stand. Genomic Sci.">
        <title>Complete genome sequence of Desulfarculus baarsii type strain (2st14).</title>
        <authorList>
            <person name="Sun H."/>
            <person name="Spring S."/>
            <person name="Lapidus A."/>
            <person name="Davenport K."/>
            <person name="Del Rio T.G."/>
            <person name="Tice H."/>
            <person name="Nolan M."/>
            <person name="Copeland A."/>
            <person name="Cheng J.F."/>
            <person name="Lucas S."/>
            <person name="Tapia R."/>
            <person name="Goodwin L."/>
            <person name="Pitluck S."/>
            <person name="Ivanova N."/>
            <person name="Pagani I."/>
            <person name="Mavromatis K."/>
            <person name="Ovchinnikova G."/>
            <person name="Pati A."/>
            <person name="Chen A."/>
            <person name="Palaniappan K."/>
            <person name="Hauser L."/>
            <person name="Chang Y.J."/>
            <person name="Jeffries C.D."/>
            <person name="Detter J.C."/>
            <person name="Han C."/>
            <person name="Rohde M."/>
            <person name="Brambilla E."/>
            <person name="Goker M."/>
            <person name="Woyke T."/>
            <person name="Bristow J."/>
            <person name="Eisen J.A."/>
            <person name="Markowitz V."/>
            <person name="Hugenholtz P."/>
            <person name="Kyrpides N.C."/>
            <person name="Klenk H.P."/>
            <person name="Land M."/>
        </authorList>
    </citation>
    <scope>NUCLEOTIDE SEQUENCE [LARGE SCALE GENOMIC DNA]</scope>
    <source>
        <strain evidence="9">ATCC 33931 / DSM 2075 / LMG 7858 / VKM B-1802 / 2st14</strain>
    </source>
</reference>
<dbReference type="OrthoDB" id="9770315at2"/>
<evidence type="ECO:0000256" key="3">
    <source>
        <dbReference type="ARBA" id="ARBA00022475"/>
    </source>
</evidence>
<dbReference type="Pfam" id="PF03773">
    <property type="entry name" value="ArsP_1"/>
    <property type="match status" value="1"/>
</dbReference>
<accession>E1QJ91</accession>
<dbReference type="AlphaFoldDB" id="E1QJ91"/>
<sequence length="397" mass="40814">MDTLIAIGREAWHILVDSSVYMIFGLLVGGLVKVFVRPGFVAQHLGRGRFLSVFKAALLGVPLPLCSCGVMPAAASLRRQGANRGAVTSFLISTPESGVDSIAITYALMDPLMTVARPLAAVSTAFVAGALENLSEREGQAPIKPDLSCPVDGCCDGVDCPPEVHAAHHGFGQKVLAGARYAFGELWAELAGLFLLGVLLAGVITALLPAELLSSYLGGGLASMLIMLAVGIPLYICATSSTPIAAALILKGVSPGAALVFLLAGPATNVASLTMMTGLLGKRATAIYLAAIAVMSVLLGLALDAVYVWLAINPQAVMGQASEIMPQWLRLAGVAALLALSVKPLWLSLRSRLSGAGGRTCADDSCACHDHGHGAAKGLVGIEVHDHAAGGHGHKHN</sequence>
<dbReference type="Proteomes" id="UP000009047">
    <property type="component" value="Chromosome"/>
</dbReference>
<dbReference type="EMBL" id="CP002085">
    <property type="protein sequence ID" value="ADK85634.1"/>
    <property type="molecule type" value="Genomic_DNA"/>
</dbReference>
<feature type="transmembrane region" description="Helical" evidence="7">
    <location>
        <begin position="12"/>
        <end position="36"/>
    </location>
</feature>
<gene>
    <name evidence="8" type="ordered locus">Deba_2271</name>
</gene>
<keyword evidence="3" id="KW-1003">Cell membrane</keyword>
<dbReference type="NCBIfam" id="NF033936">
    <property type="entry name" value="CuZnOut_SO0444"/>
    <property type="match status" value="1"/>
</dbReference>
<evidence type="ECO:0000256" key="5">
    <source>
        <dbReference type="ARBA" id="ARBA00022989"/>
    </source>
</evidence>
<dbReference type="InterPro" id="IPR052923">
    <property type="entry name" value="UPF0718"/>
</dbReference>
<feature type="transmembrane region" description="Helical" evidence="7">
    <location>
        <begin position="56"/>
        <end position="75"/>
    </location>
</feature>
<comment type="similarity">
    <text evidence="2">Belongs to the UPF0718 family.</text>
</comment>
<dbReference type="PANTHER" id="PTHR34184:SF4">
    <property type="entry name" value="UPF0718 PROTEIN YCGR"/>
    <property type="match status" value="1"/>
</dbReference>
<evidence type="ECO:0000313" key="8">
    <source>
        <dbReference type="EMBL" id="ADK85634.1"/>
    </source>
</evidence>
<dbReference type="eggNOG" id="COG0701">
    <property type="taxonomic scope" value="Bacteria"/>
</dbReference>
<dbReference type="RefSeq" id="WP_013259073.1">
    <property type="nucleotide sequence ID" value="NC_014365.1"/>
</dbReference>
<dbReference type="InterPro" id="IPR005524">
    <property type="entry name" value="DUF318"/>
</dbReference>
<keyword evidence="9" id="KW-1185">Reference proteome</keyword>
<organism evidence="8 9">
    <name type="scientific">Desulfarculus baarsii (strain ATCC 33931 / DSM 2075 / LMG 7858 / VKM B-1802 / 2st14)</name>
    <dbReference type="NCBI Taxonomy" id="644282"/>
    <lineage>
        <taxon>Bacteria</taxon>
        <taxon>Pseudomonadati</taxon>
        <taxon>Thermodesulfobacteriota</taxon>
        <taxon>Desulfarculia</taxon>
        <taxon>Desulfarculales</taxon>
        <taxon>Desulfarculaceae</taxon>
        <taxon>Desulfarculus</taxon>
    </lineage>
</organism>
<name>E1QJ91_DESB2</name>
<dbReference type="PANTHER" id="PTHR34184">
    <property type="entry name" value="UPF0718 PROTEIN YCGR"/>
    <property type="match status" value="1"/>
</dbReference>
<evidence type="ECO:0000256" key="2">
    <source>
        <dbReference type="ARBA" id="ARBA00006386"/>
    </source>
</evidence>
<evidence type="ECO:0000313" key="9">
    <source>
        <dbReference type="Proteomes" id="UP000009047"/>
    </source>
</evidence>
<feature type="transmembrane region" description="Helical" evidence="7">
    <location>
        <begin position="190"/>
        <end position="210"/>
    </location>
</feature>
<dbReference type="HOGENOM" id="CLU_049002_0_0_7"/>
<dbReference type="KEGG" id="dbr:Deba_2271"/>
<keyword evidence="4 7" id="KW-0812">Transmembrane</keyword>
<evidence type="ECO:0000256" key="7">
    <source>
        <dbReference type="SAM" id="Phobius"/>
    </source>
</evidence>
<dbReference type="GO" id="GO:0005886">
    <property type="term" value="C:plasma membrane"/>
    <property type="evidence" value="ECO:0007669"/>
    <property type="project" value="UniProtKB-SubCell"/>
</dbReference>
<feature type="transmembrane region" description="Helical" evidence="7">
    <location>
        <begin position="287"/>
        <end position="310"/>
    </location>
</feature>
<protein>
    <submittedName>
        <fullName evidence="8">Permease</fullName>
    </submittedName>
</protein>
<keyword evidence="5 7" id="KW-1133">Transmembrane helix</keyword>
<dbReference type="STRING" id="644282.Deba_2271"/>